<gene>
    <name evidence="2" type="ORF">SHI21_01510</name>
</gene>
<organism evidence="2 3">
    <name type="scientific">Bacteriovorax antarcticus</name>
    <dbReference type="NCBI Taxonomy" id="3088717"/>
    <lineage>
        <taxon>Bacteria</taxon>
        <taxon>Pseudomonadati</taxon>
        <taxon>Bdellovibrionota</taxon>
        <taxon>Bacteriovoracia</taxon>
        <taxon>Bacteriovoracales</taxon>
        <taxon>Bacteriovoracaceae</taxon>
        <taxon>Bacteriovorax</taxon>
    </lineage>
</organism>
<dbReference type="RefSeq" id="WP_323574353.1">
    <property type="nucleotide sequence ID" value="NZ_JAYGJQ010000001.1"/>
</dbReference>
<sequence length="260" mass="30356">MNKFFRFILIALLGIFVSCSTNSNKKTIDYTGIGELQTKDYIDHLAAAGGYYLAYEETKTIKLRPDTIEFLESIYDRLVSNNQLILNLNERPTFYIIQHKSPFLFSLPRSQFFFSTALIERYLKSEELFVAAFAAEVVRSQRYIYEKKIMLPLGFYNTEKMIGLTKLKFDTKQQVSEWTYFVLKRAGYDASAYLNWIQIQNRNTLDFSMYLGDSVGISKEEHLFKNFMTKQGVMGVEKRFNEANSSKNFYKLLNNVASRK</sequence>
<name>A0ABU5VPA3_9BACT</name>
<reference evidence="2 3" key="1">
    <citation type="submission" date="2023-11" db="EMBL/GenBank/DDBJ databases">
        <title>A Novel Polar Bacteriovorax (B. antarcticus) Isolated from the Biocrust in Antarctica.</title>
        <authorList>
            <person name="Mun W."/>
            <person name="Choi S.Y."/>
            <person name="Mitchell R.J."/>
        </authorList>
    </citation>
    <scope>NUCLEOTIDE SEQUENCE [LARGE SCALE GENOMIC DNA]</scope>
    <source>
        <strain evidence="2 3">PP10</strain>
    </source>
</reference>
<protein>
    <submittedName>
        <fullName evidence="2">Uncharacterized protein</fullName>
    </submittedName>
</protein>
<accession>A0ABU5VPA3</accession>
<dbReference type="Proteomes" id="UP001302274">
    <property type="component" value="Unassembled WGS sequence"/>
</dbReference>
<dbReference type="PROSITE" id="PS51257">
    <property type="entry name" value="PROKAR_LIPOPROTEIN"/>
    <property type="match status" value="1"/>
</dbReference>
<feature type="signal peptide" evidence="1">
    <location>
        <begin position="1"/>
        <end position="23"/>
    </location>
</feature>
<proteinExistence type="predicted"/>
<evidence type="ECO:0000313" key="2">
    <source>
        <dbReference type="EMBL" id="MEA9354859.1"/>
    </source>
</evidence>
<comment type="caution">
    <text evidence="2">The sequence shown here is derived from an EMBL/GenBank/DDBJ whole genome shotgun (WGS) entry which is preliminary data.</text>
</comment>
<evidence type="ECO:0000256" key="1">
    <source>
        <dbReference type="SAM" id="SignalP"/>
    </source>
</evidence>
<feature type="chain" id="PRO_5045451561" evidence="1">
    <location>
        <begin position="24"/>
        <end position="260"/>
    </location>
</feature>
<dbReference type="EMBL" id="JAYGJQ010000001">
    <property type="protein sequence ID" value="MEA9354859.1"/>
    <property type="molecule type" value="Genomic_DNA"/>
</dbReference>
<evidence type="ECO:0000313" key="3">
    <source>
        <dbReference type="Proteomes" id="UP001302274"/>
    </source>
</evidence>
<keyword evidence="3" id="KW-1185">Reference proteome</keyword>
<keyword evidence="1" id="KW-0732">Signal</keyword>